<evidence type="ECO:0000256" key="3">
    <source>
        <dbReference type="ARBA" id="ARBA00004906"/>
    </source>
</evidence>
<keyword evidence="10" id="KW-0732">Signal</keyword>
<evidence type="ECO:0000259" key="11">
    <source>
        <dbReference type="PROSITE" id="PS50030"/>
    </source>
</evidence>
<dbReference type="Gene3D" id="2.30.30.30">
    <property type="match status" value="1"/>
</dbReference>
<dbReference type="EMBL" id="JAHIBW010000015">
    <property type="protein sequence ID" value="KAG7303974.1"/>
    <property type="molecule type" value="Genomic_DNA"/>
</dbReference>
<keyword evidence="14" id="KW-1185">Reference proteome</keyword>
<keyword evidence="5" id="KW-0963">Cytoplasm</keyword>
<comment type="catalytic activity">
    <reaction evidence="1">
        <text>S-ubiquitinyl-[E2 ubiquitin-conjugating enzyme]-L-cysteine + [acceptor protein]-L-lysine = [E2 ubiquitin-conjugating enzyme]-L-cysteine + N(6)-ubiquitinyl-[acceptor protein]-L-lysine.</text>
        <dbReference type="EC" id="2.3.2.26"/>
    </reaction>
</comment>
<dbReference type="EC" id="2.3.2.26" evidence="4"/>
<evidence type="ECO:0000256" key="8">
    <source>
        <dbReference type="PROSITE-ProRule" id="PRU00235"/>
    </source>
</evidence>
<dbReference type="SUPFAM" id="SSF159034">
    <property type="entry name" value="Mib/herc2 domain-like"/>
    <property type="match status" value="1"/>
</dbReference>
<comment type="caution">
    <text evidence="13">The sequence shown here is derived from an EMBL/GenBank/DDBJ whole genome shotgun (WGS) entry which is preliminary data.</text>
</comment>
<evidence type="ECO:0000259" key="12">
    <source>
        <dbReference type="PROSITE" id="PS51416"/>
    </source>
</evidence>
<evidence type="ECO:0000256" key="10">
    <source>
        <dbReference type="SAM" id="SignalP"/>
    </source>
</evidence>
<feature type="region of interest" description="Disordered" evidence="9">
    <location>
        <begin position="113"/>
        <end position="145"/>
    </location>
</feature>
<dbReference type="SUPFAM" id="SSF63748">
    <property type="entry name" value="Tudor/PWWP/MBT"/>
    <property type="match status" value="1"/>
</dbReference>
<feature type="compositionally biased region" description="Polar residues" evidence="9">
    <location>
        <begin position="1392"/>
        <end position="1409"/>
    </location>
</feature>
<dbReference type="Gene3D" id="2.130.10.30">
    <property type="entry name" value="Regulator of chromosome condensation 1/beta-lactamase-inhibitor protein II"/>
    <property type="match status" value="1"/>
</dbReference>
<evidence type="ECO:0000256" key="6">
    <source>
        <dbReference type="ARBA" id="ARBA00022679"/>
    </source>
</evidence>
<evidence type="ECO:0000256" key="7">
    <source>
        <dbReference type="ARBA" id="ARBA00022786"/>
    </source>
</evidence>
<accession>A0ABQ7QFJ1</accession>
<evidence type="ECO:0000313" key="14">
    <source>
        <dbReference type="Proteomes" id="UP000823941"/>
    </source>
</evidence>
<feature type="signal peptide" evidence="10">
    <location>
        <begin position="1"/>
        <end position="26"/>
    </location>
</feature>
<dbReference type="InterPro" id="IPR015940">
    <property type="entry name" value="UBA"/>
</dbReference>
<reference evidence="13 14" key="1">
    <citation type="submission" date="2021-06" db="EMBL/GenBank/DDBJ databases">
        <title>A haploid diamondback moth (Plutella xylostella L.) genome assembly resolves 31 chromosomes and identifies a diamide resistance mutation.</title>
        <authorList>
            <person name="Ward C.M."/>
            <person name="Perry K.D."/>
            <person name="Baker G."/>
            <person name="Powis K."/>
            <person name="Heckel D.G."/>
            <person name="Baxter S.W."/>
        </authorList>
    </citation>
    <scope>NUCLEOTIDE SEQUENCE [LARGE SCALE GENOMIC DNA]</scope>
    <source>
        <strain evidence="13 14">LV</strain>
        <tissue evidence="13">Single pupa</tissue>
    </source>
</reference>
<dbReference type="Proteomes" id="UP000823941">
    <property type="component" value="Chromosome 15"/>
</dbReference>
<keyword evidence="7" id="KW-0833">Ubl conjugation pathway</keyword>
<dbReference type="Pfam" id="PF11515">
    <property type="entry name" value="Cul7"/>
    <property type="match status" value="1"/>
</dbReference>
<dbReference type="InterPro" id="IPR021097">
    <property type="entry name" value="CPH_domain"/>
</dbReference>
<protein>
    <recommendedName>
        <fullName evidence="4">HECT-type E3 ubiquitin transferase</fullName>
        <ecNumber evidence="4">2.3.2.26</ecNumber>
    </recommendedName>
</protein>
<feature type="repeat" description="RCC1" evidence="8">
    <location>
        <begin position="1961"/>
        <end position="2012"/>
    </location>
</feature>
<dbReference type="SUPFAM" id="SSF50985">
    <property type="entry name" value="RCC1/BLIP-II"/>
    <property type="match status" value="1"/>
</dbReference>
<dbReference type="PROSITE" id="PS50030">
    <property type="entry name" value="UBA"/>
    <property type="match status" value="1"/>
</dbReference>
<dbReference type="InterPro" id="IPR014722">
    <property type="entry name" value="Rib_uL2_dom2"/>
</dbReference>
<feature type="region of interest" description="Disordered" evidence="9">
    <location>
        <begin position="1374"/>
        <end position="1412"/>
    </location>
</feature>
<feature type="domain" description="UBA" evidence="11">
    <location>
        <begin position="1418"/>
        <end position="1462"/>
    </location>
</feature>
<evidence type="ECO:0000256" key="1">
    <source>
        <dbReference type="ARBA" id="ARBA00000885"/>
    </source>
</evidence>
<feature type="domain" description="MIB/HERC2" evidence="12">
    <location>
        <begin position="776"/>
        <end position="849"/>
    </location>
</feature>
<feature type="chain" id="PRO_5046574239" description="HECT-type E3 ubiquitin transferase" evidence="10">
    <location>
        <begin position="27"/>
        <end position="2018"/>
    </location>
</feature>
<evidence type="ECO:0000256" key="2">
    <source>
        <dbReference type="ARBA" id="ARBA00004496"/>
    </source>
</evidence>
<comment type="pathway">
    <text evidence="3">Protein modification; protein ubiquitination.</text>
</comment>
<feature type="compositionally biased region" description="Polar residues" evidence="9">
    <location>
        <begin position="128"/>
        <end position="137"/>
    </location>
</feature>
<dbReference type="SUPFAM" id="SSF49785">
    <property type="entry name" value="Galactose-binding domain-like"/>
    <property type="match status" value="1"/>
</dbReference>
<dbReference type="Pfam" id="PF06701">
    <property type="entry name" value="MIB_HERC2"/>
    <property type="match status" value="1"/>
</dbReference>
<name>A0ABQ7QFJ1_PLUXY</name>
<dbReference type="InterPro" id="IPR004939">
    <property type="entry name" value="APC_su10/DOC_dom"/>
</dbReference>
<dbReference type="InterPro" id="IPR008979">
    <property type="entry name" value="Galactose-bd-like_sf"/>
</dbReference>
<dbReference type="InterPro" id="IPR037252">
    <property type="entry name" value="Mib_Herc2_sf"/>
</dbReference>
<sequence>MYHMLSSIAFQLTLAVSACGARLAQSLPAQPAEVAARPHATAAFLRHGLKPAEVAARPHATAPFLRHGLKVELTLAVSACGARLAQSLPAQPAEVTAIPHATAAFLRHGLEVRNPPNPFEEEKAEARSGTSSANHSPATEVPKMPPRPMVIKKQLAGKGHRPPIQKPVQRVDVAAASSKADALLHALAEPKLLDPLAIHLWTACERREGCAPHFPPEHPLEELRRALLAALLHHAGLKEHALATASAEMDCGDVKLSPAMADIVKAVQQTKWTVMRVRQQLSRSYKEVCASPLERARFLLHEVRPAMSPAVTALKKRPPSRRPPLARTHFQRMIKAAKSPDFNNKCFEITKDLRNRQNSLSKSMLRGTGSALQGDALLLKSSLVNSMSRASDEQSILEHSKVSISGKDKVNEIMKLKIKDKPLEKDLKNASNYDGARSDSTRGEHKISEITEREMDDKTPTNEISISSINDMTDNSILKESMESEQQFTLYTDDIKNDLILSDAEKDDDNSERNKFVNAWFAKHGSKGKVKNIGWMLKEVTAEQHNLTISIIDFALSDKTCDMDTLRRALYCQIQRAYMRQRGYKMINQVLHASQSLSLNLKYAAMCGITGAVLADSGPPTPLKPTLPLANPCRDIESVIPYTKYMILRERSMLMDFALKEFKLRVKEGEVSPLFDALPLKKGVNAGVYALVKKPGRARFILSLLALLTEGCQGPELEQIINSGALSTCMSFLKQIGGDFSIHKNFIAMYYIQKVDSLVIFEDERLGARARGSSLSGPELASLMRIGTRVVRGKDWKWGDQDGVPGGEGRVIGELGDDGWVRVAWDNGGTNSYRMGKEGKYDLKLARSPSPPPSVQETVVEETEEVQDLHWPVCEAKRACWTLLRLICAGAGRAKCGVGAAARRNVAALQRRLLALAHANGAVSPLAFAPHQHTAWALLRSIPGYSKSAVVGAAARRNVAALQRRLLALAHANGAVSPLAFAPHQHTAWALLRISAQSSTMKKTLCTDKWFEVCYSIISAPDKLITEDVMYTQIQIIWFLRRILLEHNGPKEWRRTVGSQLLALIGRLWLETHPSDPALRPNQQAFSPMADEEEIDNRWRAAATASYTGAVCGALVQLMRQLHDAPQWHSPVAALLLDKLRVAAQMIATDWHWWPQVSDDSDQTVKHAPPTLEACLVAGALGVVGGAEFRVRIGQRVLTGSPSRPAIVTQFTPRAKIMLLHDDNTVSKVEMGGLMNAESERLPHPLGGGESALRVCAALLGAPPPPPGARPCHLPAEVDVYTLRRQQMELLTLCAVRGLLTNRTRLRKVLMQPPDNGIMNRSDSSEGTEGTLLRRLLGVATRPSPLSAAHTPAELAAAALAVAQQLAHHATLKCRAEGDDKDNESPDYSLLDKSNTMQLSIGPSTSSPVPSKKELNAWANSSEVQQVIEMGFSRTAVYAAVQSIGAQGQPTVESLVAYLLELPQQGMDDTVFEIKPQSVKQDKNQPQPYRWRSCFASEEEYAQYVSDVVTPGMTVRCCKAYEGVALGDVGQVQKVERDIKQNVFLHVEWRGLGKVAGVRATNAEVVSGGAPFAPGDVVRVRAAVTQPRYKWGCIDHNSVGTVVGISNSGRDLTVDFPQQPGWTGQVSEMELVTDQSEWSESAGGAAISWQDAIRAARVSSCRTEAGAIRLLDGKPHTYWQSSSGTGQHWIRIEMRSGVRVRRLGLGVPCGPHGPASLAVRAGASFDDAALAALAAVPAPPADAGAQRAQIQLLADCKHRLYRLSGTVSASFDDAALAALAAVPAPPADAVAQRAQIQLLADCKHAASIAVRAGASFDDAALAALAAVPAPPADAGAQRAQIQLLADCKHRAPAPASTTRPWRRSRPSPRRRLMPGRVQIQLLADCKHYYPCIEITLKQNRNIDADVRVHGLYINGFRPNPLYTDVLQSMNFVSEDWVEKENIVTTISSNDNNQPAVSNDCPKVYVWGLNDKDQLAGVKGSKVKVPVLSPGLSALRPVHIAGGSKTLFIVSHDGKVMDA</sequence>
<dbReference type="InterPro" id="IPR010606">
    <property type="entry name" value="Mib_Herc2"/>
</dbReference>
<dbReference type="InterPro" id="IPR009091">
    <property type="entry name" value="RCC1/BLIP-II"/>
</dbReference>
<dbReference type="PROSITE" id="PS51416">
    <property type="entry name" value="MIB_HERC2"/>
    <property type="match status" value="1"/>
</dbReference>
<dbReference type="Gene3D" id="2.60.120.260">
    <property type="entry name" value="Galactose-binding domain-like"/>
    <property type="match status" value="1"/>
</dbReference>
<proteinExistence type="predicted"/>
<evidence type="ECO:0000256" key="9">
    <source>
        <dbReference type="SAM" id="MobiDB-lite"/>
    </source>
</evidence>
<dbReference type="Gene3D" id="2.30.30.40">
    <property type="entry name" value="SH3 Domains"/>
    <property type="match status" value="1"/>
</dbReference>
<comment type="subcellular location">
    <subcellularLocation>
        <location evidence="2">Cytoplasm</location>
    </subcellularLocation>
</comment>
<evidence type="ECO:0000256" key="5">
    <source>
        <dbReference type="ARBA" id="ARBA00022490"/>
    </source>
</evidence>
<keyword evidence="6" id="KW-0808">Transferase</keyword>
<evidence type="ECO:0000256" key="4">
    <source>
        <dbReference type="ARBA" id="ARBA00012485"/>
    </source>
</evidence>
<evidence type="ECO:0000313" key="13">
    <source>
        <dbReference type="EMBL" id="KAG7303974.1"/>
    </source>
</evidence>
<dbReference type="SMART" id="SM01337">
    <property type="entry name" value="APC10"/>
    <property type="match status" value="1"/>
</dbReference>
<organism evidence="13 14">
    <name type="scientific">Plutella xylostella</name>
    <name type="common">Diamondback moth</name>
    <name type="synonym">Plutella maculipennis</name>
    <dbReference type="NCBI Taxonomy" id="51655"/>
    <lineage>
        <taxon>Eukaryota</taxon>
        <taxon>Metazoa</taxon>
        <taxon>Ecdysozoa</taxon>
        <taxon>Arthropoda</taxon>
        <taxon>Hexapoda</taxon>
        <taxon>Insecta</taxon>
        <taxon>Pterygota</taxon>
        <taxon>Neoptera</taxon>
        <taxon>Endopterygota</taxon>
        <taxon>Lepidoptera</taxon>
        <taxon>Glossata</taxon>
        <taxon>Ditrysia</taxon>
        <taxon>Yponomeutoidea</taxon>
        <taxon>Plutellidae</taxon>
        <taxon>Plutella</taxon>
    </lineage>
</organism>
<dbReference type="PROSITE" id="PS50012">
    <property type="entry name" value="RCC1_3"/>
    <property type="match status" value="1"/>
</dbReference>
<dbReference type="InterPro" id="IPR000408">
    <property type="entry name" value="Reg_chr_condens"/>
</dbReference>
<gene>
    <name evidence="13" type="ORF">JYU34_010894</name>
</gene>